<keyword evidence="3" id="KW-1185">Reference proteome</keyword>
<gene>
    <name evidence="2" type="ORF">ACFQU8_08750</name>
</gene>
<evidence type="ECO:0000256" key="1">
    <source>
        <dbReference type="SAM" id="MobiDB-lite"/>
    </source>
</evidence>
<feature type="compositionally biased region" description="Basic and acidic residues" evidence="1">
    <location>
        <begin position="226"/>
        <end position="246"/>
    </location>
</feature>
<proteinExistence type="predicted"/>
<sequence length="302" mass="33320">MAKFEKRLPEWNAPGTEPPESKRNQGWQEGDKPPAQWHNRFQHTTYEALKELREYLEQLKLSWPEIQEKPSVFPPEHHASSHSSGGDDEIKPSDIDAETPSGAQSKAGPAESNANQYTDQQIKEIPDMTWENLPGKPSEYTPESHASTHASDGSDPVSPSDIGAEPSFNKNDAFNKDFGTEKGTVAEGSHAGDKDNPHGTNAEQIGLGKVKNQEQLGKNEQASDSSKLDGKNISEVRGGVSKDDVGLPKVENIEQASKQDFDAHKADDMQHNRFEIDGIKYQGGWKVNSNKDGLTFVYESLN</sequence>
<evidence type="ECO:0000313" key="3">
    <source>
        <dbReference type="Proteomes" id="UP001596620"/>
    </source>
</evidence>
<feature type="region of interest" description="Disordered" evidence="1">
    <location>
        <begin position="67"/>
        <end position="248"/>
    </location>
</feature>
<comment type="caution">
    <text evidence="2">The sequence shown here is derived from an EMBL/GenBank/DDBJ whole genome shotgun (WGS) entry which is preliminary data.</text>
</comment>
<accession>A0ABW2UXN0</accession>
<name>A0ABW2UXN0_9BACI</name>
<reference evidence="3" key="1">
    <citation type="journal article" date="2019" name="Int. J. Syst. Evol. Microbiol.">
        <title>The Global Catalogue of Microorganisms (GCM) 10K type strain sequencing project: providing services to taxonomists for standard genome sequencing and annotation.</title>
        <authorList>
            <consortium name="The Broad Institute Genomics Platform"/>
            <consortium name="The Broad Institute Genome Sequencing Center for Infectious Disease"/>
            <person name="Wu L."/>
            <person name="Ma J."/>
        </authorList>
    </citation>
    <scope>NUCLEOTIDE SEQUENCE [LARGE SCALE GENOMIC DNA]</scope>
    <source>
        <strain evidence="3">JCM 30234</strain>
    </source>
</reference>
<dbReference type="EMBL" id="JBHTGR010000021">
    <property type="protein sequence ID" value="MFC7747321.1"/>
    <property type="molecule type" value="Genomic_DNA"/>
</dbReference>
<organism evidence="2 3">
    <name type="scientific">Lentibacillus kimchii</name>
    <dbReference type="NCBI Taxonomy" id="1542911"/>
    <lineage>
        <taxon>Bacteria</taxon>
        <taxon>Bacillati</taxon>
        <taxon>Bacillota</taxon>
        <taxon>Bacilli</taxon>
        <taxon>Bacillales</taxon>
        <taxon>Bacillaceae</taxon>
        <taxon>Lentibacillus</taxon>
    </lineage>
</organism>
<dbReference type="Proteomes" id="UP001596620">
    <property type="component" value="Unassembled WGS sequence"/>
</dbReference>
<dbReference type="RefSeq" id="WP_382358840.1">
    <property type="nucleotide sequence ID" value="NZ_JBHTGR010000021.1"/>
</dbReference>
<evidence type="ECO:0000313" key="2">
    <source>
        <dbReference type="EMBL" id="MFC7747321.1"/>
    </source>
</evidence>
<protein>
    <submittedName>
        <fullName evidence="2">Uncharacterized protein</fullName>
    </submittedName>
</protein>
<feature type="compositionally biased region" description="Polar residues" evidence="1">
    <location>
        <begin position="213"/>
        <end position="225"/>
    </location>
</feature>
<feature type="region of interest" description="Disordered" evidence="1">
    <location>
        <begin position="1"/>
        <end position="42"/>
    </location>
</feature>